<organism evidence="4">
    <name type="scientific">Brachypodium distachyon</name>
    <name type="common">Purple false brome</name>
    <name type="synonym">Trachynia distachya</name>
    <dbReference type="NCBI Taxonomy" id="15368"/>
    <lineage>
        <taxon>Eukaryota</taxon>
        <taxon>Viridiplantae</taxon>
        <taxon>Streptophyta</taxon>
        <taxon>Embryophyta</taxon>
        <taxon>Tracheophyta</taxon>
        <taxon>Spermatophyta</taxon>
        <taxon>Magnoliopsida</taxon>
        <taxon>Liliopsida</taxon>
        <taxon>Poales</taxon>
        <taxon>Poaceae</taxon>
        <taxon>BOP clade</taxon>
        <taxon>Pooideae</taxon>
        <taxon>Stipodae</taxon>
        <taxon>Brachypodieae</taxon>
        <taxon>Brachypodium</taxon>
    </lineage>
</organism>
<feature type="domain" description="Zinc knuckle CX2CX4HX4C" evidence="3">
    <location>
        <begin position="153"/>
        <end position="199"/>
    </location>
</feature>
<sequence>MASSSTFVAAGKACEGLEKALGELVLREGELDDVVIEEAEVEKMALETRWLALARVHTSRPFSVMAFEEKMRRIWSLAQEAVIREAGDNLFLVKFSCLGDWKKVMYQGPWLFQLYQSQAVVDQLARRIGKVISMEMNPPKYYEGDYVLVRTSIDVREPLIRVVPLKLPKERLLLDVRYEKLGFFCDVCGLFGHNKDECRDGVHEDGKLQYGKWLLATRRVAPTTFSYGPRAPSAGRGGWGGCGGGRGREMSSLKQSSQEADLGIPEELDDTATSPVKTMDASIDGKDPMSARKKLDMDIDSSNGQNPSVGSGA</sequence>
<keyword evidence="6" id="KW-1185">Reference proteome</keyword>
<dbReference type="Gramene" id="KQK17966">
    <property type="protein sequence ID" value="KQK17966"/>
    <property type="gene ID" value="BRADI_1g37794v3"/>
</dbReference>
<reference evidence="5" key="3">
    <citation type="submission" date="2018-08" db="UniProtKB">
        <authorList>
            <consortium name="EnsemblPlants"/>
        </authorList>
    </citation>
    <scope>IDENTIFICATION</scope>
    <source>
        <strain evidence="5">cv. Bd21</strain>
    </source>
</reference>
<dbReference type="EMBL" id="CM000880">
    <property type="protein sequence ID" value="KQK17966.1"/>
    <property type="molecule type" value="Genomic_DNA"/>
</dbReference>
<dbReference type="Proteomes" id="UP000008810">
    <property type="component" value="Chromosome 1"/>
</dbReference>
<reference evidence="4" key="2">
    <citation type="submission" date="2017-06" db="EMBL/GenBank/DDBJ databases">
        <title>WGS assembly of Brachypodium distachyon.</title>
        <authorList>
            <consortium name="The International Brachypodium Initiative"/>
            <person name="Lucas S."/>
            <person name="Harmon-Smith M."/>
            <person name="Lail K."/>
            <person name="Tice H."/>
            <person name="Grimwood J."/>
            <person name="Bruce D."/>
            <person name="Barry K."/>
            <person name="Shu S."/>
            <person name="Lindquist E."/>
            <person name="Wang M."/>
            <person name="Pitluck S."/>
            <person name="Vogel J.P."/>
            <person name="Garvin D.F."/>
            <person name="Mockler T.C."/>
            <person name="Schmutz J."/>
            <person name="Rokhsar D."/>
            <person name="Bevan M.W."/>
        </authorList>
    </citation>
    <scope>NUCLEOTIDE SEQUENCE</scope>
    <source>
        <strain evidence="4">Bd21</strain>
    </source>
</reference>
<accession>A0A0Q3NKP8</accession>
<evidence type="ECO:0000313" key="4">
    <source>
        <dbReference type="EMBL" id="KQK17966.1"/>
    </source>
</evidence>
<evidence type="ECO:0000259" key="3">
    <source>
        <dbReference type="Pfam" id="PF14392"/>
    </source>
</evidence>
<dbReference type="PANTHER" id="PTHR31286:SF167">
    <property type="entry name" value="OS09G0268800 PROTEIN"/>
    <property type="match status" value="1"/>
</dbReference>
<feature type="domain" description="DUF4283" evidence="2">
    <location>
        <begin position="64"/>
        <end position="113"/>
    </location>
</feature>
<dbReference type="Pfam" id="PF14111">
    <property type="entry name" value="DUF4283"/>
    <property type="match status" value="1"/>
</dbReference>
<name>A0A0Q3NKP8_BRADI</name>
<feature type="compositionally biased region" description="Gly residues" evidence="1">
    <location>
        <begin position="235"/>
        <end position="245"/>
    </location>
</feature>
<gene>
    <name evidence="4" type="ORF">BRADI_1g37794v3</name>
</gene>
<dbReference type="FunCoup" id="A0A0Q3NKP8">
    <property type="interactions" value="1"/>
</dbReference>
<feature type="region of interest" description="Disordered" evidence="1">
    <location>
        <begin position="225"/>
        <end position="313"/>
    </location>
</feature>
<dbReference type="AlphaFoldDB" id="A0A0Q3NKP8"/>
<dbReference type="EnsemblPlants" id="KQK17966">
    <property type="protein sequence ID" value="KQK17966"/>
    <property type="gene ID" value="BRADI_1g37794v3"/>
</dbReference>
<feature type="compositionally biased region" description="Polar residues" evidence="1">
    <location>
        <begin position="300"/>
        <end position="313"/>
    </location>
</feature>
<feature type="non-terminal residue" evidence="4">
    <location>
        <position position="313"/>
    </location>
</feature>
<protein>
    <recommendedName>
        <fullName evidence="7">DUF4283 domain-containing protein</fullName>
    </recommendedName>
</protein>
<dbReference type="InterPro" id="IPR025558">
    <property type="entry name" value="DUF4283"/>
</dbReference>
<evidence type="ECO:0000313" key="6">
    <source>
        <dbReference type="Proteomes" id="UP000008810"/>
    </source>
</evidence>
<proteinExistence type="predicted"/>
<feature type="compositionally biased region" description="Basic and acidic residues" evidence="1">
    <location>
        <begin position="283"/>
        <end position="297"/>
    </location>
</feature>
<evidence type="ECO:0008006" key="7">
    <source>
        <dbReference type="Google" id="ProtNLM"/>
    </source>
</evidence>
<evidence type="ECO:0000313" key="5">
    <source>
        <dbReference type="EnsemblPlants" id="KQK17966"/>
    </source>
</evidence>
<dbReference type="InterPro" id="IPR025836">
    <property type="entry name" value="Zn_knuckle_CX2CX4HX4C"/>
</dbReference>
<dbReference type="PANTHER" id="PTHR31286">
    <property type="entry name" value="GLYCINE-RICH CELL WALL STRUCTURAL PROTEIN 1.8-LIKE"/>
    <property type="match status" value="1"/>
</dbReference>
<dbReference type="InterPro" id="IPR040256">
    <property type="entry name" value="At4g02000-like"/>
</dbReference>
<dbReference type="InParanoid" id="A0A0Q3NKP8"/>
<evidence type="ECO:0000256" key="1">
    <source>
        <dbReference type="SAM" id="MobiDB-lite"/>
    </source>
</evidence>
<evidence type="ECO:0000259" key="2">
    <source>
        <dbReference type="Pfam" id="PF14111"/>
    </source>
</evidence>
<dbReference type="OrthoDB" id="656425at2759"/>
<reference evidence="4 5" key="1">
    <citation type="journal article" date="2010" name="Nature">
        <title>Genome sequencing and analysis of the model grass Brachypodium distachyon.</title>
        <authorList>
            <consortium name="International Brachypodium Initiative"/>
        </authorList>
    </citation>
    <scope>NUCLEOTIDE SEQUENCE [LARGE SCALE GENOMIC DNA]</scope>
    <source>
        <strain evidence="4 5">Bd21</strain>
    </source>
</reference>
<dbReference type="Pfam" id="PF14392">
    <property type="entry name" value="zf-CCHC_4"/>
    <property type="match status" value="1"/>
</dbReference>